<evidence type="ECO:0000313" key="4">
    <source>
        <dbReference type="Proteomes" id="UP001152798"/>
    </source>
</evidence>
<dbReference type="Proteomes" id="UP001152798">
    <property type="component" value="Chromosome 5"/>
</dbReference>
<protein>
    <recommendedName>
        <fullName evidence="5">Neuropeptide</fullName>
    </recommendedName>
</protein>
<dbReference type="AlphaFoldDB" id="A0A9P0HKQ6"/>
<organism evidence="3 4">
    <name type="scientific">Nezara viridula</name>
    <name type="common">Southern green stink bug</name>
    <name type="synonym">Cimex viridulus</name>
    <dbReference type="NCBI Taxonomy" id="85310"/>
    <lineage>
        <taxon>Eukaryota</taxon>
        <taxon>Metazoa</taxon>
        <taxon>Ecdysozoa</taxon>
        <taxon>Arthropoda</taxon>
        <taxon>Hexapoda</taxon>
        <taxon>Insecta</taxon>
        <taxon>Pterygota</taxon>
        <taxon>Neoptera</taxon>
        <taxon>Paraneoptera</taxon>
        <taxon>Hemiptera</taxon>
        <taxon>Heteroptera</taxon>
        <taxon>Panheteroptera</taxon>
        <taxon>Pentatomomorpha</taxon>
        <taxon>Pentatomoidea</taxon>
        <taxon>Pentatomidae</taxon>
        <taxon>Pentatominae</taxon>
        <taxon>Nezara</taxon>
    </lineage>
</organism>
<evidence type="ECO:0008006" key="5">
    <source>
        <dbReference type="Google" id="ProtNLM"/>
    </source>
</evidence>
<sequence length="100" mass="11255">MNSCALLTFAILLIARPISALEYSEGTYRGITIAIDPQVPRDNCQAVLNNLETDKRNRDDTVPITGRAARRPPIRSSDRRFSGRSSLPRATTIHWRQFVS</sequence>
<feature type="chain" id="PRO_5040174720" description="Neuropeptide" evidence="2">
    <location>
        <begin position="21"/>
        <end position="100"/>
    </location>
</feature>
<keyword evidence="4" id="KW-1185">Reference proteome</keyword>
<accession>A0A9P0HKQ6</accession>
<name>A0A9P0HKQ6_NEZVI</name>
<keyword evidence="2" id="KW-0732">Signal</keyword>
<dbReference type="OrthoDB" id="10492838at2759"/>
<feature type="region of interest" description="Disordered" evidence="1">
    <location>
        <begin position="56"/>
        <end position="88"/>
    </location>
</feature>
<reference evidence="3" key="1">
    <citation type="submission" date="2022-01" db="EMBL/GenBank/DDBJ databases">
        <authorList>
            <person name="King R."/>
        </authorList>
    </citation>
    <scope>NUCLEOTIDE SEQUENCE</scope>
</reference>
<proteinExistence type="predicted"/>
<evidence type="ECO:0000256" key="1">
    <source>
        <dbReference type="SAM" id="MobiDB-lite"/>
    </source>
</evidence>
<feature type="signal peptide" evidence="2">
    <location>
        <begin position="1"/>
        <end position="20"/>
    </location>
</feature>
<dbReference type="EMBL" id="OV725081">
    <property type="protein sequence ID" value="CAH1403522.1"/>
    <property type="molecule type" value="Genomic_DNA"/>
</dbReference>
<evidence type="ECO:0000313" key="3">
    <source>
        <dbReference type="EMBL" id="CAH1403522.1"/>
    </source>
</evidence>
<gene>
    <name evidence="3" type="ORF">NEZAVI_LOCUS12123</name>
</gene>
<evidence type="ECO:0000256" key="2">
    <source>
        <dbReference type="SAM" id="SignalP"/>
    </source>
</evidence>